<dbReference type="Proteomes" id="UP000275078">
    <property type="component" value="Unassembled WGS sequence"/>
</dbReference>
<organism evidence="4 5">
    <name type="scientific">Ascobolus immersus RN42</name>
    <dbReference type="NCBI Taxonomy" id="1160509"/>
    <lineage>
        <taxon>Eukaryota</taxon>
        <taxon>Fungi</taxon>
        <taxon>Dikarya</taxon>
        <taxon>Ascomycota</taxon>
        <taxon>Pezizomycotina</taxon>
        <taxon>Pezizomycetes</taxon>
        <taxon>Pezizales</taxon>
        <taxon>Ascobolaceae</taxon>
        <taxon>Ascobolus</taxon>
    </lineage>
</organism>
<keyword evidence="3" id="KW-1133">Transmembrane helix</keyword>
<evidence type="ECO:0000313" key="5">
    <source>
        <dbReference type="Proteomes" id="UP000275078"/>
    </source>
</evidence>
<dbReference type="EMBL" id="ML119821">
    <property type="protein sequence ID" value="RPA73441.1"/>
    <property type="molecule type" value="Genomic_DNA"/>
</dbReference>
<evidence type="ECO:0000313" key="4">
    <source>
        <dbReference type="EMBL" id="RPA73441.1"/>
    </source>
</evidence>
<feature type="transmembrane region" description="Helical" evidence="3">
    <location>
        <begin position="133"/>
        <end position="153"/>
    </location>
</feature>
<keyword evidence="3" id="KW-0472">Membrane</keyword>
<sequence>MINPVLQSPSSMPRRLTQLPLRNLTTKSRNHFESEQDSSRQTHGPFVHTFTQYNNELLSLREEILKLREQNIELKRENAHLRRMADPAPKINWSYRRAEPELPVKERKQFFASQCCSNMGKTSRKTRFPYQRLGNVALVVWVGGVTFVCYRICRA</sequence>
<dbReference type="AlphaFoldDB" id="A0A3N4HMW9"/>
<name>A0A3N4HMW9_ASCIM</name>
<feature type="region of interest" description="Disordered" evidence="2">
    <location>
        <begin position="1"/>
        <end position="24"/>
    </location>
</feature>
<reference evidence="4 5" key="1">
    <citation type="journal article" date="2018" name="Nat. Ecol. Evol.">
        <title>Pezizomycetes genomes reveal the molecular basis of ectomycorrhizal truffle lifestyle.</title>
        <authorList>
            <person name="Murat C."/>
            <person name="Payen T."/>
            <person name="Noel B."/>
            <person name="Kuo A."/>
            <person name="Morin E."/>
            <person name="Chen J."/>
            <person name="Kohler A."/>
            <person name="Krizsan K."/>
            <person name="Balestrini R."/>
            <person name="Da Silva C."/>
            <person name="Montanini B."/>
            <person name="Hainaut M."/>
            <person name="Levati E."/>
            <person name="Barry K.W."/>
            <person name="Belfiori B."/>
            <person name="Cichocki N."/>
            <person name="Clum A."/>
            <person name="Dockter R.B."/>
            <person name="Fauchery L."/>
            <person name="Guy J."/>
            <person name="Iotti M."/>
            <person name="Le Tacon F."/>
            <person name="Lindquist E.A."/>
            <person name="Lipzen A."/>
            <person name="Malagnac F."/>
            <person name="Mello A."/>
            <person name="Molinier V."/>
            <person name="Miyauchi S."/>
            <person name="Poulain J."/>
            <person name="Riccioni C."/>
            <person name="Rubini A."/>
            <person name="Sitrit Y."/>
            <person name="Splivallo R."/>
            <person name="Traeger S."/>
            <person name="Wang M."/>
            <person name="Zifcakova L."/>
            <person name="Wipf D."/>
            <person name="Zambonelli A."/>
            <person name="Paolocci F."/>
            <person name="Nowrousian M."/>
            <person name="Ottonello S."/>
            <person name="Baldrian P."/>
            <person name="Spatafora J.W."/>
            <person name="Henrissat B."/>
            <person name="Nagy L.G."/>
            <person name="Aury J.M."/>
            <person name="Wincker P."/>
            <person name="Grigoriev I.V."/>
            <person name="Bonfante P."/>
            <person name="Martin F.M."/>
        </authorList>
    </citation>
    <scope>NUCLEOTIDE SEQUENCE [LARGE SCALE GENOMIC DNA]</scope>
    <source>
        <strain evidence="4 5">RN42</strain>
    </source>
</reference>
<evidence type="ECO:0000256" key="1">
    <source>
        <dbReference type="SAM" id="Coils"/>
    </source>
</evidence>
<accession>A0A3N4HMW9</accession>
<gene>
    <name evidence="4" type="ORF">BJ508DRAFT_313808</name>
</gene>
<protein>
    <submittedName>
        <fullName evidence="4">Uncharacterized protein</fullName>
    </submittedName>
</protein>
<proteinExistence type="predicted"/>
<feature type="compositionally biased region" description="Polar residues" evidence="2">
    <location>
        <begin position="1"/>
        <end position="11"/>
    </location>
</feature>
<keyword evidence="3" id="KW-0812">Transmembrane</keyword>
<feature type="coiled-coil region" evidence="1">
    <location>
        <begin position="50"/>
        <end position="84"/>
    </location>
</feature>
<keyword evidence="1" id="KW-0175">Coiled coil</keyword>
<evidence type="ECO:0000256" key="2">
    <source>
        <dbReference type="SAM" id="MobiDB-lite"/>
    </source>
</evidence>
<keyword evidence="5" id="KW-1185">Reference proteome</keyword>
<evidence type="ECO:0000256" key="3">
    <source>
        <dbReference type="SAM" id="Phobius"/>
    </source>
</evidence>